<dbReference type="EMBL" id="CAWUFR010000007">
    <property type="protein sequence ID" value="CAK6951768.1"/>
    <property type="molecule type" value="Genomic_DNA"/>
</dbReference>
<feature type="compositionally biased region" description="Polar residues" evidence="1">
    <location>
        <begin position="53"/>
        <end position="63"/>
    </location>
</feature>
<protein>
    <submittedName>
        <fullName evidence="2">Double-stranded RNA-dependent protein kinase</fullName>
    </submittedName>
</protein>
<keyword evidence="2" id="KW-0808">Transferase</keyword>
<keyword evidence="2" id="KW-0418">Kinase</keyword>
<dbReference type="AlphaFoldDB" id="A0AAV1MYB5"/>
<dbReference type="Proteomes" id="UP001314229">
    <property type="component" value="Unassembled WGS sequence"/>
</dbReference>
<accession>A0AAV1MYB5</accession>
<sequence>MENRPPPVPAQGFESNSDKMLDVQQPPFLICGADLDEKVAVIRYSGLIVEQTTRGSLHRSTVSPLKDDVTAPM</sequence>
<organism evidence="2 3">
    <name type="scientific">Scomber scombrus</name>
    <name type="common">Atlantic mackerel</name>
    <name type="synonym">Scomber vernalis</name>
    <dbReference type="NCBI Taxonomy" id="13677"/>
    <lineage>
        <taxon>Eukaryota</taxon>
        <taxon>Metazoa</taxon>
        <taxon>Chordata</taxon>
        <taxon>Craniata</taxon>
        <taxon>Vertebrata</taxon>
        <taxon>Euteleostomi</taxon>
        <taxon>Actinopterygii</taxon>
        <taxon>Neopterygii</taxon>
        <taxon>Teleostei</taxon>
        <taxon>Neoteleostei</taxon>
        <taxon>Acanthomorphata</taxon>
        <taxon>Pelagiaria</taxon>
        <taxon>Scombriformes</taxon>
        <taxon>Scombridae</taxon>
        <taxon>Scomber</taxon>
    </lineage>
</organism>
<gene>
    <name evidence="2" type="ORF">FSCOSCO3_A013975</name>
</gene>
<name>A0AAV1MYB5_SCOSC</name>
<feature type="region of interest" description="Disordered" evidence="1">
    <location>
        <begin position="53"/>
        <end position="73"/>
    </location>
</feature>
<comment type="caution">
    <text evidence="2">The sequence shown here is derived from an EMBL/GenBank/DDBJ whole genome shotgun (WGS) entry which is preliminary data.</text>
</comment>
<evidence type="ECO:0000313" key="3">
    <source>
        <dbReference type="Proteomes" id="UP001314229"/>
    </source>
</evidence>
<reference evidence="2 3" key="1">
    <citation type="submission" date="2024-01" db="EMBL/GenBank/DDBJ databases">
        <authorList>
            <person name="Alioto T."/>
            <person name="Alioto T."/>
            <person name="Gomez Garrido J."/>
        </authorList>
    </citation>
    <scope>NUCLEOTIDE SEQUENCE [LARGE SCALE GENOMIC DNA]</scope>
</reference>
<keyword evidence="3" id="KW-1185">Reference proteome</keyword>
<evidence type="ECO:0000313" key="2">
    <source>
        <dbReference type="EMBL" id="CAK6951768.1"/>
    </source>
</evidence>
<dbReference type="GO" id="GO:0016301">
    <property type="term" value="F:kinase activity"/>
    <property type="evidence" value="ECO:0007669"/>
    <property type="project" value="UniProtKB-KW"/>
</dbReference>
<evidence type="ECO:0000256" key="1">
    <source>
        <dbReference type="SAM" id="MobiDB-lite"/>
    </source>
</evidence>
<proteinExistence type="predicted"/>